<dbReference type="AlphaFoldDB" id="A0A1H4QPH1"/>
<dbReference type="Proteomes" id="UP000183407">
    <property type="component" value="Unassembled WGS sequence"/>
</dbReference>
<name>A0A1H4QPH1_RHOJO</name>
<evidence type="ECO:0000313" key="2">
    <source>
        <dbReference type="Proteomes" id="UP000183407"/>
    </source>
</evidence>
<sequence>MLAGDRVGARVQLDAAENEPSPLVRAETLVDALVWLNVLLDVKLSAFPDRPPE</sequence>
<organism evidence="1 2">
    <name type="scientific">Rhodococcus jostii</name>
    <dbReference type="NCBI Taxonomy" id="132919"/>
    <lineage>
        <taxon>Bacteria</taxon>
        <taxon>Bacillati</taxon>
        <taxon>Actinomycetota</taxon>
        <taxon>Actinomycetes</taxon>
        <taxon>Mycobacteriales</taxon>
        <taxon>Nocardiaceae</taxon>
        <taxon>Rhodococcus</taxon>
    </lineage>
</organism>
<accession>A0A1H4QPH1</accession>
<reference evidence="2" key="1">
    <citation type="submission" date="2016-10" db="EMBL/GenBank/DDBJ databases">
        <authorList>
            <person name="Varghese N."/>
        </authorList>
    </citation>
    <scope>NUCLEOTIDE SEQUENCE [LARGE SCALE GENOMIC DNA]</scope>
    <source>
        <strain evidence="2">DSM 44719</strain>
    </source>
</reference>
<proteinExistence type="predicted"/>
<gene>
    <name evidence="1" type="ORF">SAMN04490220_1074</name>
</gene>
<protein>
    <submittedName>
        <fullName evidence="1">Uncharacterized protein</fullName>
    </submittedName>
</protein>
<dbReference type="EMBL" id="FNTL01000004">
    <property type="protein sequence ID" value="SEC21454.1"/>
    <property type="molecule type" value="Genomic_DNA"/>
</dbReference>
<evidence type="ECO:0000313" key="1">
    <source>
        <dbReference type="EMBL" id="SEC21454.1"/>
    </source>
</evidence>